<evidence type="ECO:0000259" key="5">
    <source>
        <dbReference type="Pfam" id="PF08534"/>
    </source>
</evidence>
<dbReference type="OrthoDB" id="9800621at2"/>
<dbReference type="GO" id="GO:0008379">
    <property type="term" value="F:thioredoxin peroxidase activity"/>
    <property type="evidence" value="ECO:0007669"/>
    <property type="project" value="InterPro"/>
</dbReference>
<dbReference type="SUPFAM" id="SSF52833">
    <property type="entry name" value="Thioredoxin-like"/>
    <property type="match status" value="1"/>
</dbReference>
<feature type="domain" description="Redoxin" evidence="5">
    <location>
        <begin position="6"/>
        <end position="146"/>
    </location>
</feature>
<comment type="function">
    <text evidence="4">Thiol-specific peroxidase that catalyzes the reduction of hydrogen peroxide and organic hydroperoxides to water and alcohols, respectively. Plays a role in cell protection against oxidative stress by detoxifying peroxides.</text>
</comment>
<name>A0A238IXX4_9RHOB</name>
<keyword evidence="1 4" id="KW-0575">Peroxidase</keyword>
<sequence length="162" mass="17355">MPITIGDRIQPSTVLHMGDNGPEEIDIAKHIAGKRVVIFGLPGAYTSTCTMAHLPSFIRTHDAFLEKGIDEIICVAVNDVQVMDHWGNSTGAKAAGITMLADWSSAFGQSIGLTFDAPPVGFIQRIARCAMIVNDGVVEVLQIEEGRGICEMTAGETLLEMV</sequence>
<accession>A0A238IXX4</accession>
<comment type="catalytic activity">
    <reaction evidence="4">
        <text>a hydroperoxide + 2 glutathione = an alcohol + glutathione disulfide + H2O</text>
        <dbReference type="Rhea" id="RHEA:62632"/>
        <dbReference type="ChEBI" id="CHEBI:15377"/>
        <dbReference type="ChEBI" id="CHEBI:30879"/>
        <dbReference type="ChEBI" id="CHEBI:35924"/>
        <dbReference type="ChEBI" id="CHEBI:57925"/>
        <dbReference type="ChEBI" id="CHEBI:58297"/>
        <dbReference type="EC" id="1.11.1.27"/>
    </reaction>
</comment>
<dbReference type="RefSeq" id="WP_093973288.1">
    <property type="nucleotide sequence ID" value="NZ_FXXQ01000003.1"/>
</dbReference>
<dbReference type="GO" id="GO:0005737">
    <property type="term" value="C:cytoplasm"/>
    <property type="evidence" value="ECO:0007669"/>
    <property type="project" value="TreeGrafter"/>
</dbReference>
<dbReference type="InterPro" id="IPR013740">
    <property type="entry name" value="Redoxin"/>
</dbReference>
<evidence type="ECO:0000256" key="4">
    <source>
        <dbReference type="RuleBase" id="RU366011"/>
    </source>
</evidence>
<keyword evidence="4" id="KW-0049">Antioxidant</keyword>
<dbReference type="GO" id="GO:0045454">
    <property type="term" value="P:cell redox homeostasis"/>
    <property type="evidence" value="ECO:0007669"/>
    <property type="project" value="TreeGrafter"/>
</dbReference>
<keyword evidence="7" id="KW-1185">Reference proteome</keyword>
<dbReference type="Proteomes" id="UP000201838">
    <property type="component" value="Unassembled WGS sequence"/>
</dbReference>
<dbReference type="EC" id="1.11.1.27" evidence="4"/>
<keyword evidence="2 4" id="KW-0560">Oxidoreductase</keyword>
<dbReference type="GO" id="GO:0034599">
    <property type="term" value="P:cellular response to oxidative stress"/>
    <property type="evidence" value="ECO:0007669"/>
    <property type="project" value="InterPro"/>
</dbReference>
<dbReference type="GO" id="GO:0042744">
    <property type="term" value="P:hydrogen peroxide catabolic process"/>
    <property type="evidence" value="ECO:0007669"/>
    <property type="project" value="TreeGrafter"/>
</dbReference>
<reference evidence="6 7" key="1">
    <citation type="submission" date="2017-05" db="EMBL/GenBank/DDBJ databases">
        <authorList>
            <person name="Song R."/>
            <person name="Chenine A.L."/>
            <person name="Ruprecht R.M."/>
        </authorList>
    </citation>
    <scope>NUCLEOTIDE SEQUENCE [LARGE SCALE GENOMIC DNA]</scope>
    <source>
        <strain evidence="6 7">CECT 8489</strain>
    </source>
</reference>
<evidence type="ECO:0000313" key="7">
    <source>
        <dbReference type="Proteomes" id="UP000201838"/>
    </source>
</evidence>
<dbReference type="CDD" id="cd03013">
    <property type="entry name" value="PRX5_like"/>
    <property type="match status" value="1"/>
</dbReference>
<evidence type="ECO:0000256" key="1">
    <source>
        <dbReference type="ARBA" id="ARBA00022559"/>
    </source>
</evidence>
<dbReference type="Pfam" id="PF08534">
    <property type="entry name" value="Redoxin"/>
    <property type="match status" value="1"/>
</dbReference>
<dbReference type="InterPro" id="IPR037944">
    <property type="entry name" value="PRX5-like"/>
</dbReference>
<keyword evidence="4" id="KW-0676">Redox-active center</keyword>
<evidence type="ECO:0000256" key="2">
    <source>
        <dbReference type="ARBA" id="ARBA00023002"/>
    </source>
</evidence>
<proteinExistence type="inferred from homology"/>
<comment type="similarity">
    <text evidence="4">Belongs to the peroxiredoxin family. Prx5 subfamily.</text>
</comment>
<dbReference type="InterPro" id="IPR036249">
    <property type="entry name" value="Thioredoxin-like_sf"/>
</dbReference>
<organism evidence="6 7">
    <name type="scientific">Boseongicola aestuarii</name>
    <dbReference type="NCBI Taxonomy" id="1470561"/>
    <lineage>
        <taxon>Bacteria</taxon>
        <taxon>Pseudomonadati</taxon>
        <taxon>Pseudomonadota</taxon>
        <taxon>Alphaproteobacteria</taxon>
        <taxon>Rhodobacterales</taxon>
        <taxon>Paracoccaceae</taxon>
        <taxon>Boseongicola</taxon>
    </lineage>
</organism>
<dbReference type="AlphaFoldDB" id="A0A238IXX4"/>
<dbReference type="Gene3D" id="3.40.30.10">
    <property type="entry name" value="Glutaredoxin"/>
    <property type="match status" value="1"/>
</dbReference>
<dbReference type="EMBL" id="FXXQ01000003">
    <property type="protein sequence ID" value="SMX23318.1"/>
    <property type="molecule type" value="Genomic_DNA"/>
</dbReference>
<gene>
    <name evidence="6" type="ORF">BOA8489_01423</name>
</gene>
<feature type="active site" description="Cysteine sulfenic acid (-SOH) intermediate" evidence="3">
    <location>
        <position position="49"/>
    </location>
</feature>
<evidence type="ECO:0000313" key="6">
    <source>
        <dbReference type="EMBL" id="SMX23318.1"/>
    </source>
</evidence>
<dbReference type="PANTHER" id="PTHR10430:SF16">
    <property type="entry name" value="PEROXIREDOXIN-5, MITOCHONDRIAL"/>
    <property type="match status" value="1"/>
</dbReference>
<evidence type="ECO:0000256" key="3">
    <source>
        <dbReference type="PIRSR" id="PIRSR637944-1"/>
    </source>
</evidence>
<protein>
    <recommendedName>
        <fullName evidence="4">Glutathione-dependent peroxiredoxin</fullName>
        <ecNumber evidence="4">1.11.1.27</ecNumber>
    </recommendedName>
</protein>
<dbReference type="PANTHER" id="PTHR10430">
    <property type="entry name" value="PEROXIREDOXIN"/>
    <property type="match status" value="1"/>
</dbReference>